<reference evidence="5" key="1">
    <citation type="journal article" date="2020" name="Microb. Genom.">
        <title>Genetic diversity of clinical and environmental Mucorales isolates obtained from an investigation of mucormycosis cases among solid organ transplant recipients.</title>
        <authorList>
            <person name="Nguyen M.H."/>
            <person name="Kaul D."/>
            <person name="Muto C."/>
            <person name="Cheng S.J."/>
            <person name="Richter R.A."/>
            <person name="Bruno V.M."/>
            <person name="Liu G."/>
            <person name="Beyhan S."/>
            <person name="Sundermann A.J."/>
            <person name="Mounaud S."/>
            <person name="Pasculle A.W."/>
            <person name="Nierman W.C."/>
            <person name="Driscoll E."/>
            <person name="Cumbie R."/>
            <person name="Clancy C.J."/>
            <person name="Dupont C.L."/>
        </authorList>
    </citation>
    <scope>NUCLEOTIDE SEQUENCE</scope>
    <source>
        <strain evidence="5">GL11</strain>
    </source>
</reference>
<evidence type="ECO:0000256" key="4">
    <source>
        <dbReference type="ARBA" id="ARBA00023295"/>
    </source>
</evidence>
<dbReference type="InterPro" id="IPR013785">
    <property type="entry name" value="Aldolase_TIM"/>
</dbReference>
<accession>A0A9P7BTF6</accession>
<dbReference type="CDD" id="cd14791">
    <property type="entry name" value="GH36"/>
    <property type="match status" value="1"/>
</dbReference>
<dbReference type="Gene3D" id="3.20.20.70">
    <property type="entry name" value="Aldolase class I"/>
    <property type="match status" value="1"/>
</dbReference>
<dbReference type="Proteomes" id="UP000716291">
    <property type="component" value="Unassembled WGS sequence"/>
</dbReference>
<dbReference type="GO" id="GO:0016052">
    <property type="term" value="P:carbohydrate catabolic process"/>
    <property type="evidence" value="ECO:0007669"/>
    <property type="project" value="InterPro"/>
</dbReference>
<sequence>MRLAPASFQTSKAQLNLYYKVDGGKKVIKYKNELLPFSTDAVQVTTQARPHTDNKGGYLLTFTIKALKPIELVRFEASFMTDLQDQLMLANGFQSWSQAREFSKNDKIPAIHSSIAWYTQLNLQGDYDIFQHSGERGFIHSSSYTHFRDTKNVISFFGSISEQYGYTYFIGDFNNNRLSIYKDVIGMRMEQGQETDLVQVFIAQGLDAEGAIWDTYAEFYPDRRVCQGVSQHVNGWTSWYNYYGDVSESIIHENVDALNQYQYPIDIFQIDDGFQTAIGDWLSINQKFPSGMKAVANKIKSAGFKAGLWLAPYAAGFNSRLAKEHPDWLITDPDTKKPVVAGPNWGGFYAINIYHPQARAYLKEVFDTVLQDWGFDMLKLDFCFAAAMIPLCGKSRGQVMWEAMELIRDLVGPQKLVLGCGVPLACAFRKVDYCRIGSDVAPWWEDSKLKLLHVRERVSTANSLVSTLSRWTMSDRMFGNDPDVMILRNLKNKLTSDERYTLCVLNNILGALVFSSDNVALYSQDEHLLYAATFPKVVPHVKSVLEFRRNCFMVRFRVKQGSTVYHYTTFANLTEEEQIIYLPESSKETHLLFATDNEMHMTYADESEALFYHPSSEARLKVHETKTFLHIPEPSQNNQLILLGATSHIVPGVELDVFEREGDEVKIKFRKENSRRHKVYFTLGNYLYTTRAVVPPVCKINGKQAEHEWIAVKGIGEGRQKSEVLAFTIEQYE</sequence>
<dbReference type="EMBL" id="JAANQT010000540">
    <property type="protein sequence ID" value="KAG1310176.1"/>
    <property type="molecule type" value="Genomic_DNA"/>
</dbReference>
<keyword evidence="3" id="KW-0378">Hydrolase</keyword>
<name>A0A9P7BTF6_RHIOR</name>
<dbReference type="SUPFAM" id="SSF51445">
    <property type="entry name" value="(Trans)glycosidases"/>
    <property type="match status" value="1"/>
</dbReference>
<dbReference type="PANTHER" id="PTHR43053">
    <property type="entry name" value="GLYCOSIDASE FAMILY 31"/>
    <property type="match status" value="1"/>
</dbReference>
<comment type="caution">
    <text evidence="5">The sequence shown here is derived from an EMBL/GenBank/DDBJ whole genome shotgun (WGS) entry which is preliminary data.</text>
</comment>
<protein>
    <recommendedName>
        <fullName evidence="2">alpha-galactosidase</fullName>
        <ecNumber evidence="2">3.2.1.22</ecNumber>
    </recommendedName>
</protein>
<dbReference type="InterPro" id="IPR002252">
    <property type="entry name" value="Glyco_hydro_36"/>
</dbReference>
<dbReference type="AlphaFoldDB" id="A0A9P7BTF6"/>
<dbReference type="InterPro" id="IPR017853">
    <property type="entry name" value="GH"/>
</dbReference>
<keyword evidence="4" id="KW-0326">Glycosidase</keyword>
<evidence type="ECO:0000313" key="5">
    <source>
        <dbReference type="EMBL" id="KAG1310176.1"/>
    </source>
</evidence>
<dbReference type="PANTHER" id="PTHR43053:SF3">
    <property type="entry name" value="ALPHA-GALACTOSIDASE C-RELATED"/>
    <property type="match status" value="1"/>
</dbReference>
<evidence type="ECO:0000256" key="2">
    <source>
        <dbReference type="ARBA" id="ARBA00012755"/>
    </source>
</evidence>
<dbReference type="EC" id="3.2.1.22" evidence="2"/>
<dbReference type="GO" id="GO:0004557">
    <property type="term" value="F:alpha-galactosidase activity"/>
    <property type="evidence" value="ECO:0007669"/>
    <property type="project" value="UniProtKB-EC"/>
</dbReference>
<comment type="catalytic activity">
    <reaction evidence="1">
        <text>Hydrolysis of terminal, non-reducing alpha-D-galactose residues in alpha-D-galactosides, including galactose oligosaccharides, galactomannans and galactolipids.</text>
        <dbReference type="EC" id="3.2.1.22"/>
    </reaction>
</comment>
<evidence type="ECO:0000256" key="1">
    <source>
        <dbReference type="ARBA" id="ARBA00001255"/>
    </source>
</evidence>
<gene>
    <name evidence="5" type="ORF">G6F64_004756</name>
</gene>
<evidence type="ECO:0000313" key="6">
    <source>
        <dbReference type="Proteomes" id="UP000716291"/>
    </source>
</evidence>
<organism evidence="5 6">
    <name type="scientific">Rhizopus oryzae</name>
    <name type="common">Mucormycosis agent</name>
    <name type="synonym">Rhizopus arrhizus var. delemar</name>
    <dbReference type="NCBI Taxonomy" id="64495"/>
    <lineage>
        <taxon>Eukaryota</taxon>
        <taxon>Fungi</taxon>
        <taxon>Fungi incertae sedis</taxon>
        <taxon>Mucoromycota</taxon>
        <taxon>Mucoromycotina</taxon>
        <taxon>Mucoromycetes</taxon>
        <taxon>Mucorales</taxon>
        <taxon>Mucorineae</taxon>
        <taxon>Rhizopodaceae</taxon>
        <taxon>Rhizopus</taxon>
    </lineage>
</organism>
<proteinExistence type="predicted"/>
<keyword evidence="6" id="KW-1185">Reference proteome</keyword>
<dbReference type="Pfam" id="PF02065">
    <property type="entry name" value="Melibiase"/>
    <property type="match status" value="1"/>
</dbReference>
<dbReference type="InterPro" id="IPR050985">
    <property type="entry name" value="Alpha-glycosidase_related"/>
</dbReference>
<evidence type="ECO:0000256" key="3">
    <source>
        <dbReference type="ARBA" id="ARBA00022801"/>
    </source>
</evidence>